<evidence type="ECO:0000259" key="1">
    <source>
        <dbReference type="Pfam" id="PF03358"/>
    </source>
</evidence>
<dbReference type="Pfam" id="PF03358">
    <property type="entry name" value="FMN_red"/>
    <property type="match status" value="1"/>
</dbReference>
<dbReference type="GO" id="GO:0010181">
    <property type="term" value="F:FMN binding"/>
    <property type="evidence" value="ECO:0007669"/>
    <property type="project" value="TreeGrafter"/>
</dbReference>
<gene>
    <name evidence="2" type="ordered locus">Sala_1857</name>
</gene>
<dbReference type="OrthoDB" id="9812295at2"/>
<dbReference type="RefSeq" id="WP_011542147.1">
    <property type="nucleotide sequence ID" value="NC_008048.1"/>
</dbReference>
<organism evidence="2 3">
    <name type="scientific">Sphingopyxis alaskensis (strain DSM 13593 / LMG 18877 / RB2256)</name>
    <name type="common">Sphingomonas alaskensis</name>
    <dbReference type="NCBI Taxonomy" id="317655"/>
    <lineage>
        <taxon>Bacteria</taxon>
        <taxon>Pseudomonadati</taxon>
        <taxon>Pseudomonadota</taxon>
        <taxon>Alphaproteobacteria</taxon>
        <taxon>Sphingomonadales</taxon>
        <taxon>Sphingomonadaceae</taxon>
        <taxon>Sphingopyxis</taxon>
    </lineage>
</organism>
<dbReference type="InterPro" id="IPR029039">
    <property type="entry name" value="Flavoprotein-like_sf"/>
</dbReference>
<dbReference type="PANTHER" id="PTHR30543:SF21">
    <property type="entry name" value="NAD(P)H-DEPENDENT FMN REDUCTASE LOT6"/>
    <property type="match status" value="1"/>
</dbReference>
<dbReference type="SUPFAM" id="SSF52218">
    <property type="entry name" value="Flavoproteins"/>
    <property type="match status" value="1"/>
</dbReference>
<accession>Q1GS03</accession>
<dbReference type="eggNOG" id="COG0431">
    <property type="taxonomic scope" value="Bacteria"/>
</dbReference>
<dbReference type="Gene3D" id="3.40.50.360">
    <property type="match status" value="1"/>
</dbReference>
<keyword evidence="3" id="KW-1185">Reference proteome</keyword>
<dbReference type="AlphaFoldDB" id="Q1GS03"/>
<evidence type="ECO:0000313" key="3">
    <source>
        <dbReference type="Proteomes" id="UP000006578"/>
    </source>
</evidence>
<dbReference type="PANTHER" id="PTHR30543">
    <property type="entry name" value="CHROMATE REDUCTASE"/>
    <property type="match status" value="1"/>
</dbReference>
<dbReference type="EMBL" id="CP000356">
    <property type="protein sequence ID" value="ABF53569.1"/>
    <property type="molecule type" value="Genomic_DNA"/>
</dbReference>
<dbReference type="InterPro" id="IPR050712">
    <property type="entry name" value="NAD(P)H-dep_reductase"/>
</dbReference>
<dbReference type="STRING" id="317655.Sala_1857"/>
<reference evidence="2 3" key="1">
    <citation type="journal article" date="2009" name="Proc. Natl. Acad. Sci. U.S.A.">
        <title>The genomic basis of trophic strategy in marine bacteria.</title>
        <authorList>
            <person name="Lauro F.M."/>
            <person name="McDougald D."/>
            <person name="Thomas T."/>
            <person name="Williams T.J."/>
            <person name="Egan S."/>
            <person name="Rice S."/>
            <person name="DeMaere M.Z."/>
            <person name="Ting L."/>
            <person name="Ertan H."/>
            <person name="Johnson J."/>
            <person name="Ferriera S."/>
            <person name="Lapidus A."/>
            <person name="Anderson I."/>
            <person name="Kyrpides N."/>
            <person name="Munk A.C."/>
            <person name="Detter C."/>
            <person name="Han C.S."/>
            <person name="Brown M.V."/>
            <person name="Robb F.T."/>
            <person name="Kjelleberg S."/>
            <person name="Cavicchioli R."/>
        </authorList>
    </citation>
    <scope>NUCLEOTIDE SEQUENCE [LARGE SCALE GENOMIC DNA]</scope>
    <source>
        <strain evidence="3">DSM 13593 / LMG 18877 / RB2256</strain>
    </source>
</reference>
<name>Q1GS03_SPHAL</name>
<dbReference type="Proteomes" id="UP000006578">
    <property type="component" value="Chromosome"/>
</dbReference>
<dbReference type="HOGENOM" id="CLU_2439210_0_0_5"/>
<dbReference type="GO" id="GO:0016491">
    <property type="term" value="F:oxidoreductase activity"/>
    <property type="evidence" value="ECO:0007669"/>
    <property type="project" value="InterPro"/>
</dbReference>
<dbReference type="GO" id="GO:0005829">
    <property type="term" value="C:cytosol"/>
    <property type="evidence" value="ECO:0007669"/>
    <property type="project" value="TreeGrafter"/>
</dbReference>
<dbReference type="InterPro" id="IPR005025">
    <property type="entry name" value="FMN_Rdtase-like_dom"/>
</dbReference>
<evidence type="ECO:0000313" key="2">
    <source>
        <dbReference type="EMBL" id="ABF53569.1"/>
    </source>
</evidence>
<sequence>MDPGAFDLPLYSAAIEANAFPPDAERLKALFVEQDGLPFVSPEYNGSLSPLLKNAIDRASRPTGDEGPVALTACRGKAAALPPRTLFQQD</sequence>
<proteinExistence type="predicted"/>
<feature type="domain" description="NADPH-dependent FMN reductase-like" evidence="1">
    <location>
        <begin position="4"/>
        <end position="80"/>
    </location>
</feature>
<protein>
    <submittedName>
        <fullName evidence="2">Flavoprotein</fullName>
    </submittedName>
</protein>
<dbReference type="KEGG" id="sal:Sala_1857"/>